<evidence type="ECO:0000256" key="8">
    <source>
        <dbReference type="ARBA" id="ARBA00023137"/>
    </source>
</evidence>
<reference evidence="17" key="1">
    <citation type="submission" date="2025-08" db="UniProtKB">
        <authorList>
            <consortium name="Ensembl"/>
        </authorList>
    </citation>
    <scope>IDENTIFICATION</scope>
</reference>
<evidence type="ECO:0000313" key="18">
    <source>
        <dbReference type="Proteomes" id="UP000694559"/>
    </source>
</evidence>
<reference evidence="17" key="2">
    <citation type="submission" date="2025-09" db="UniProtKB">
        <authorList>
            <consortium name="Ensembl"/>
        </authorList>
    </citation>
    <scope>IDENTIFICATION</scope>
</reference>
<dbReference type="InterPro" id="IPR041155">
    <property type="entry name" value="FERM_F1"/>
</dbReference>
<dbReference type="PROSITE" id="PS00107">
    <property type="entry name" value="PROTEIN_KINASE_ATP"/>
    <property type="match status" value="1"/>
</dbReference>
<protein>
    <recommendedName>
        <fullName evidence="10 14">Tyrosine-protein kinase</fullName>
        <ecNumber evidence="10 14">2.7.10.2</ecNumber>
    </recommendedName>
</protein>
<keyword evidence="7" id="KW-0727">SH2 domain</keyword>
<dbReference type="InterPro" id="IPR051286">
    <property type="entry name" value="JAK"/>
</dbReference>
<keyword evidence="8 10" id="KW-0829">Tyrosine-protein kinase</keyword>
<feature type="active site" description="Proton acceptor" evidence="11">
    <location>
        <position position="939"/>
    </location>
</feature>
<organism evidence="17 18">
    <name type="scientific">Naja naja</name>
    <name type="common">Indian cobra</name>
    <dbReference type="NCBI Taxonomy" id="35670"/>
    <lineage>
        <taxon>Eukaryota</taxon>
        <taxon>Metazoa</taxon>
        <taxon>Chordata</taxon>
        <taxon>Craniata</taxon>
        <taxon>Vertebrata</taxon>
        <taxon>Euteleostomi</taxon>
        <taxon>Lepidosauria</taxon>
        <taxon>Squamata</taxon>
        <taxon>Bifurcata</taxon>
        <taxon>Unidentata</taxon>
        <taxon>Episquamata</taxon>
        <taxon>Toxicofera</taxon>
        <taxon>Serpentes</taxon>
        <taxon>Colubroidea</taxon>
        <taxon>Elapidae</taxon>
        <taxon>Elapinae</taxon>
        <taxon>Naja</taxon>
    </lineage>
</organism>
<dbReference type="GeneTree" id="ENSGT00940000157092"/>
<dbReference type="Gene3D" id="3.30.200.20">
    <property type="entry name" value="Phosphorylase Kinase, domain 1"/>
    <property type="match status" value="2"/>
</dbReference>
<evidence type="ECO:0000259" key="15">
    <source>
        <dbReference type="PROSITE" id="PS50011"/>
    </source>
</evidence>
<evidence type="ECO:0000256" key="1">
    <source>
        <dbReference type="ARBA" id="ARBA00022553"/>
    </source>
</evidence>
<dbReference type="CDD" id="cd14473">
    <property type="entry name" value="FERM_B-lobe"/>
    <property type="match status" value="1"/>
</dbReference>
<dbReference type="GO" id="GO:0005829">
    <property type="term" value="C:cytosol"/>
    <property type="evidence" value="ECO:0007669"/>
    <property type="project" value="TreeGrafter"/>
</dbReference>
<evidence type="ECO:0000256" key="12">
    <source>
        <dbReference type="PIRSR" id="PIRSR000636-2"/>
    </source>
</evidence>
<sequence>MQFMYVKEDCKAMAFCAKMRSSKKNEVKAEVQEQMLEIVFYLPEKPSLPYTSGKYTAEELCIEAAKKCSISPLCHNLFALFDESRKIWYAPNHIFYIDDKTSLRVHYRMRFYFTNWHGTNENEPSVWRHSPKKKSSYEKRSVQEGTPLLDANSLEYLFAQGQNDLVKGLAPLREAKNDPESHEIENECLGMAVLAISHYAIKKNLRLPELPRDISYKRYIPETLNKKIKQRNILTRIRINNVFKDFLKEFNNKTISDSSVSPHDLKVKYLATMETLTKNYGAETFETSSLLISSENENANLDTSENIIHYEVMVTGNLGIQWRRKPVTEKEKPKIKKKKYDKVEKHEEKNKREEWISFSYFPEITHLVIKESTVCIYKQDNKRMEFKLSSCEEALSFSALVDGYFRLTADAHHFLCTDIAPPLIEHNIKNGCHGPICTEYAINKLKQEGNEEGTYVLRWSWGPVILSLNTFDLEMKTDGCLLHGSDKFFSSLKELMDHLKGQILRTDEIVFTLKRCVQPKPREISNLLVATKKSQEWQPVCPLGQLSFHRILKEEIKQGEHLGRGTRTQIYSGILSYKDDESYQGETQIKVLLKVLDPSHRDISLPIDHSPNSALKFPTHLSFSCDFSPLTKMSDVLTTPWKFKVAKQLASALSYLEDKNLVHGNVCTKNILLAREGIGNEYGPFIKLSDPGIPVTVLSRQECVERIPWLAPECFGTTLWEICYNGEVPLKDKTLAEKERFYEGHFILPAPSCKELADLMKQCMHYDPSQRPFFRAIMRDINKLEEQNPDIVSEKKPNAEIDPTIFEKRFLKRIRDLGEGHFGKVELCRYDPEGDNTGEQVAVKSLKPDCGGNHIADLKKEIEILRNLYHENIVKYKGICTEDGGNGIKLIMEFLPSGSLKEYLPRNKSKISLKQQLKYAVQICKGMDYLGSRQYVHRDLAARNVLVENEQRVKIGDFGLTKAIETDKEYYKVNDDRDSPVFWYAPECLLQSKFYIASDVWSFGVTLYELLTYCDSECSPMAEFLNMIGPTQGQMTVTRLVRILAEGKRLPCPKNCPEEVNQLMRKCWVQDPGERTTFHNLIQGFETLITKL</sequence>
<dbReference type="GO" id="GO:0060397">
    <property type="term" value="P:growth hormone receptor signaling pathway via JAK-STAT"/>
    <property type="evidence" value="ECO:0007669"/>
    <property type="project" value="TreeGrafter"/>
</dbReference>
<dbReference type="InterPro" id="IPR036860">
    <property type="entry name" value="SH2_dom_sf"/>
</dbReference>
<keyword evidence="18" id="KW-1185">Reference proteome</keyword>
<keyword evidence="4 10" id="KW-0547">Nucleotide-binding</keyword>
<dbReference type="SUPFAM" id="SSF55550">
    <property type="entry name" value="SH2 domain"/>
    <property type="match status" value="1"/>
</dbReference>
<dbReference type="InterPro" id="IPR001245">
    <property type="entry name" value="Ser-Thr/Tyr_kinase_cat_dom"/>
</dbReference>
<dbReference type="SUPFAM" id="SSF56112">
    <property type="entry name" value="Protein kinase-like (PK-like)"/>
    <property type="match status" value="2"/>
</dbReference>
<dbReference type="InterPro" id="IPR000980">
    <property type="entry name" value="SH2"/>
</dbReference>
<dbReference type="InterPro" id="IPR020635">
    <property type="entry name" value="Tyr_kinase_cat_dom"/>
</dbReference>
<dbReference type="SMART" id="SM00219">
    <property type="entry name" value="TyrKc"/>
    <property type="match status" value="1"/>
</dbReference>
<dbReference type="PANTHER" id="PTHR45807:SF5">
    <property type="entry name" value="TYROSINE-PROTEIN KINASE JAK1"/>
    <property type="match status" value="1"/>
</dbReference>
<dbReference type="PROSITE" id="PS00109">
    <property type="entry name" value="PROTEIN_KINASE_TYR"/>
    <property type="match status" value="1"/>
</dbReference>
<keyword evidence="5 10" id="KW-0418">Kinase</keyword>
<dbReference type="Proteomes" id="UP000694559">
    <property type="component" value="Unplaced"/>
</dbReference>
<comment type="similarity">
    <text evidence="10">Belongs to the protein kinase superfamily. Tyr protein kinase family. JAK subfamily.</text>
</comment>
<keyword evidence="1" id="KW-0597">Phosphoprotein</keyword>
<dbReference type="SUPFAM" id="SSF50729">
    <property type="entry name" value="PH domain-like"/>
    <property type="match status" value="1"/>
</dbReference>
<dbReference type="PRINTS" id="PR00109">
    <property type="entry name" value="TYRKINASE"/>
</dbReference>
<evidence type="ECO:0000313" key="17">
    <source>
        <dbReference type="Ensembl" id="ENSNNAP00000027034.1"/>
    </source>
</evidence>
<dbReference type="PRINTS" id="PR01823">
    <property type="entry name" value="JANUSKINASE"/>
</dbReference>
<dbReference type="GO" id="GO:0030154">
    <property type="term" value="P:cell differentiation"/>
    <property type="evidence" value="ECO:0007669"/>
    <property type="project" value="TreeGrafter"/>
</dbReference>
<dbReference type="InterPro" id="IPR017441">
    <property type="entry name" value="Protein_kinase_ATP_BS"/>
</dbReference>
<dbReference type="FunFam" id="1.10.510.10:FF:000114">
    <property type="entry name" value="Tyrosine-protein kinase JAK2"/>
    <property type="match status" value="1"/>
</dbReference>
<evidence type="ECO:0000256" key="3">
    <source>
        <dbReference type="ARBA" id="ARBA00022737"/>
    </source>
</evidence>
<comment type="catalytic activity">
    <reaction evidence="9 10 14">
        <text>L-tyrosyl-[protein] + ATP = O-phospho-L-tyrosyl-[protein] + ADP + H(+)</text>
        <dbReference type="Rhea" id="RHEA:10596"/>
        <dbReference type="Rhea" id="RHEA-COMP:10136"/>
        <dbReference type="Rhea" id="RHEA-COMP:20101"/>
        <dbReference type="ChEBI" id="CHEBI:15378"/>
        <dbReference type="ChEBI" id="CHEBI:30616"/>
        <dbReference type="ChEBI" id="CHEBI:46858"/>
        <dbReference type="ChEBI" id="CHEBI:61978"/>
        <dbReference type="ChEBI" id="CHEBI:456216"/>
        <dbReference type="EC" id="2.7.10.2"/>
    </reaction>
</comment>
<dbReference type="GO" id="GO:0035556">
    <property type="term" value="P:intracellular signal transduction"/>
    <property type="evidence" value="ECO:0007669"/>
    <property type="project" value="InterPro"/>
</dbReference>
<name>A0A8C6YBH6_NAJNA</name>
<dbReference type="Ensembl" id="ENSNNAT00000028325.1">
    <property type="protein sequence ID" value="ENSNNAP00000027034.1"/>
    <property type="gene ID" value="ENSNNAG00000016668.1"/>
</dbReference>
<feature type="binding site" evidence="12 13">
    <location>
        <position position="844"/>
    </location>
    <ligand>
        <name>ATP</name>
        <dbReference type="ChEBI" id="CHEBI:30616"/>
    </ligand>
</feature>
<dbReference type="InterPro" id="IPR019749">
    <property type="entry name" value="Band_41_domain"/>
</dbReference>
<feature type="domain" description="Protein kinase" evidence="15">
    <location>
        <begin position="537"/>
        <end position="791"/>
    </location>
</feature>
<dbReference type="GO" id="GO:0005131">
    <property type="term" value="F:growth hormone receptor binding"/>
    <property type="evidence" value="ECO:0007669"/>
    <property type="project" value="TreeGrafter"/>
</dbReference>
<dbReference type="InterPro" id="IPR041046">
    <property type="entry name" value="FERM_F2"/>
</dbReference>
<feature type="domain" description="FERM" evidence="16">
    <location>
        <begin position="34"/>
        <end position="412"/>
    </location>
</feature>
<dbReference type="Pfam" id="PF17887">
    <property type="entry name" value="Jak1_Phl"/>
    <property type="match status" value="1"/>
</dbReference>
<dbReference type="Pfam" id="PF21990">
    <property type="entry name" value="SH2_1"/>
    <property type="match status" value="2"/>
</dbReference>
<dbReference type="InterPro" id="IPR000719">
    <property type="entry name" value="Prot_kinase_dom"/>
</dbReference>
<dbReference type="PIRSF" id="PIRSF000636">
    <property type="entry name" value="TyrPK_Jak"/>
    <property type="match status" value="1"/>
</dbReference>
<dbReference type="GO" id="GO:0019221">
    <property type="term" value="P:cytokine-mediated signaling pathway"/>
    <property type="evidence" value="ECO:0007669"/>
    <property type="project" value="TreeGrafter"/>
</dbReference>
<dbReference type="PANTHER" id="PTHR45807">
    <property type="entry name" value="TYROSINE-PROTEIN KINASE HOPSCOTCH"/>
    <property type="match status" value="1"/>
</dbReference>
<dbReference type="SMART" id="SM00252">
    <property type="entry name" value="SH2"/>
    <property type="match status" value="1"/>
</dbReference>
<dbReference type="Pfam" id="PF07714">
    <property type="entry name" value="PK_Tyr_Ser-Thr"/>
    <property type="match status" value="2"/>
</dbReference>
<evidence type="ECO:0000259" key="16">
    <source>
        <dbReference type="PROSITE" id="PS50057"/>
    </source>
</evidence>
<evidence type="ECO:0000256" key="7">
    <source>
        <dbReference type="ARBA" id="ARBA00022999"/>
    </source>
</evidence>
<dbReference type="GO" id="GO:0005524">
    <property type="term" value="F:ATP binding"/>
    <property type="evidence" value="ECO:0007669"/>
    <property type="project" value="UniProtKB-UniRule"/>
</dbReference>
<keyword evidence="3" id="KW-0677">Repeat</keyword>
<dbReference type="InterPro" id="IPR041381">
    <property type="entry name" value="JAK1-3/TYK2_PHL_dom"/>
</dbReference>
<dbReference type="Pfam" id="PF18379">
    <property type="entry name" value="FERM_F1"/>
    <property type="match status" value="1"/>
</dbReference>
<dbReference type="InterPro" id="IPR019748">
    <property type="entry name" value="FERM_central"/>
</dbReference>
<dbReference type="InterPro" id="IPR000299">
    <property type="entry name" value="FERM_domain"/>
</dbReference>
<dbReference type="InterPro" id="IPR011009">
    <property type="entry name" value="Kinase-like_dom_sf"/>
</dbReference>
<evidence type="ECO:0000256" key="2">
    <source>
        <dbReference type="ARBA" id="ARBA00022679"/>
    </source>
</evidence>
<evidence type="ECO:0000256" key="5">
    <source>
        <dbReference type="ARBA" id="ARBA00022777"/>
    </source>
</evidence>
<dbReference type="GO" id="GO:0005856">
    <property type="term" value="C:cytoskeleton"/>
    <property type="evidence" value="ECO:0007669"/>
    <property type="project" value="UniProtKB-UniRule"/>
</dbReference>
<evidence type="ECO:0000256" key="6">
    <source>
        <dbReference type="ARBA" id="ARBA00022840"/>
    </source>
</evidence>
<evidence type="ECO:0000256" key="14">
    <source>
        <dbReference type="RuleBase" id="RU362096"/>
    </source>
</evidence>
<dbReference type="GO" id="GO:0004715">
    <property type="term" value="F:non-membrane spanning protein tyrosine kinase activity"/>
    <property type="evidence" value="ECO:0007669"/>
    <property type="project" value="UniProtKB-UniRule"/>
</dbReference>
<dbReference type="PROSITE" id="PS50057">
    <property type="entry name" value="FERM_3"/>
    <property type="match status" value="1"/>
</dbReference>
<dbReference type="Gene3D" id="1.10.510.10">
    <property type="entry name" value="Transferase(Phosphotransferase) domain 1"/>
    <property type="match status" value="2"/>
</dbReference>
<dbReference type="EC" id="2.7.10.2" evidence="10 14"/>
<dbReference type="InterPro" id="IPR035963">
    <property type="entry name" value="FERM_2"/>
</dbReference>
<evidence type="ECO:0000256" key="9">
    <source>
        <dbReference type="ARBA" id="ARBA00051245"/>
    </source>
</evidence>
<evidence type="ECO:0000256" key="13">
    <source>
        <dbReference type="PROSITE-ProRule" id="PRU10141"/>
    </source>
</evidence>
<dbReference type="AlphaFoldDB" id="A0A8C6YBH6"/>
<evidence type="ECO:0000256" key="4">
    <source>
        <dbReference type="ARBA" id="ARBA00022741"/>
    </source>
</evidence>
<dbReference type="FunFam" id="3.30.200.20:FF:000293">
    <property type="entry name" value="Tyrosine-protein kinase"/>
    <property type="match status" value="1"/>
</dbReference>
<dbReference type="PROSITE" id="PS50011">
    <property type="entry name" value="PROTEIN_KINASE_DOM"/>
    <property type="match status" value="2"/>
</dbReference>
<dbReference type="SUPFAM" id="SSF47031">
    <property type="entry name" value="Second domain of FERM"/>
    <property type="match status" value="1"/>
</dbReference>
<keyword evidence="2 10" id="KW-0808">Transferase</keyword>
<dbReference type="GO" id="GO:0016020">
    <property type="term" value="C:membrane"/>
    <property type="evidence" value="ECO:0007669"/>
    <property type="project" value="InterPro"/>
</dbReference>
<evidence type="ECO:0000256" key="10">
    <source>
        <dbReference type="PIRNR" id="PIRNR000636"/>
    </source>
</evidence>
<feature type="binding site" evidence="12">
    <location>
        <begin position="817"/>
        <end position="825"/>
    </location>
    <ligand>
        <name>ATP</name>
        <dbReference type="ChEBI" id="CHEBI:30616"/>
    </ligand>
</feature>
<dbReference type="SMART" id="SM00295">
    <property type="entry name" value="B41"/>
    <property type="match status" value="1"/>
</dbReference>
<evidence type="ECO:0000256" key="11">
    <source>
        <dbReference type="PIRSR" id="PIRSR000636-1"/>
    </source>
</evidence>
<dbReference type="GO" id="GO:0007259">
    <property type="term" value="P:cell surface receptor signaling pathway via JAK-STAT"/>
    <property type="evidence" value="ECO:0007669"/>
    <property type="project" value="TreeGrafter"/>
</dbReference>
<proteinExistence type="inferred from homology"/>
<dbReference type="Pfam" id="PF18377">
    <property type="entry name" value="FERM_F2"/>
    <property type="match status" value="1"/>
</dbReference>
<keyword evidence="6 10" id="KW-0067">ATP-binding</keyword>
<feature type="domain" description="Protein kinase" evidence="15">
    <location>
        <begin position="811"/>
        <end position="1089"/>
    </location>
</feature>
<dbReference type="InterPro" id="IPR016251">
    <property type="entry name" value="Tyr_kinase_non-rcpt_Jak/Tyk2"/>
</dbReference>
<accession>A0A8C6YBH6</accession>
<dbReference type="InterPro" id="IPR008266">
    <property type="entry name" value="Tyr_kinase_AS"/>
</dbReference>